<dbReference type="InterPro" id="IPR050490">
    <property type="entry name" value="Bact_solute-bd_prot1"/>
</dbReference>
<keyword evidence="4" id="KW-1185">Reference proteome</keyword>
<dbReference type="PANTHER" id="PTHR43649">
    <property type="entry name" value="ARABINOSE-BINDING PROTEIN-RELATED"/>
    <property type="match status" value="1"/>
</dbReference>
<sequence length="533" mass="59350">MAKRFKGTVLLMIFILLLGNILAACSNTNNASSNGTGNSANNEVVTSANAQSNGNTGSSQATCEKPVELSMFVDATWYPFQEWSGEIPEAITKATCVKPVVTVATDDKQLALMVASGDLPDLVVSFNFKLMSDGKLSMPYNEIFPKYAPDVKFDPIKELVNTVGDGNYYAIRNDFSTEAEWKANPYAHMMVAGLAMRKDILEELGNPAIQSLADLDQVFAQVKEKHPDMTPLILNPNWQRPYFDAQFGAQGGFVDQNGKLVYYLRTPEVEKSMLYMNSLYRNGYITSENYAYKNETETEQMMLAGKGFAYTWTYSAADRLNADAKGAYQFVQLAEPLGPEASIVSTGTGGLGVYVTKDNKDVEASVRLLKYMYSEEGWRLGEWGIEGTDWTWNQAGYPEFKYDVNDLDYLKNKGVYWWGVPWETGVGMALTAYKAGSETTKQGEQYSKIISFNPAIGMVNPDTDSPEAIIKSNIDNMVKTEITKVYLSKTTDEAKKAFDDMLKKAEKIGMAKLEDWATAQYGPYKEKYESMTQ</sequence>
<reference evidence="3 4" key="1">
    <citation type="submission" date="2020-08" db="EMBL/GenBank/DDBJ databases">
        <title>Genomic Encyclopedia of Type Strains, Phase III (KMG-III): the genomes of soil and plant-associated and newly described type strains.</title>
        <authorList>
            <person name="Whitman W."/>
        </authorList>
    </citation>
    <scope>NUCLEOTIDE SEQUENCE [LARGE SCALE GENOMIC DNA]</scope>
    <source>
        <strain evidence="3 4">CECT 5862</strain>
    </source>
</reference>
<protein>
    <submittedName>
        <fullName evidence="3">Putative aldouronate transport system substrate-binding protein</fullName>
    </submittedName>
</protein>
<dbReference type="EMBL" id="JACHXK010000010">
    <property type="protein sequence ID" value="MBB3112123.1"/>
    <property type="molecule type" value="Genomic_DNA"/>
</dbReference>
<accession>A0A7W5FPC9</accession>
<evidence type="ECO:0000313" key="3">
    <source>
        <dbReference type="EMBL" id="MBB3112123.1"/>
    </source>
</evidence>
<evidence type="ECO:0000256" key="1">
    <source>
        <dbReference type="ARBA" id="ARBA00022729"/>
    </source>
</evidence>
<organism evidence="3 4">
    <name type="scientific">Paenibacillus phyllosphaerae</name>
    <dbReference type="NCBI Taxonomy" id="274593"/>
    <lineage>
        <taxon>Bacteria</taxon>
        <taxon>Bacillati</taxon>
        <taxon>Bacillota</taxon>
        <taxon>Bacilli</taxon>
        <taxon>Bacillales</taxon>
        <taxon>Paenibacillaceae</taxon>
        <taxon>Paenibacillus</taxon>
    </lineage>
</organism>
<comment type="caution">
    <text evidence="3">The sequence shown here is derived from an EMBL/GenBank/DDBJ whole genome shotgun (WGS) entry which is preliminary data.</text>
</comment>
<dbReference type="PANTHER" id="PTHR43649:SF33">
    <property type="entry name" value="POLYGALACTURONAN_RHAMNOGALACTURONAN-BINDING PROTEIN YTCQ"/>
    <property type="match status" value="1"/>
</dbReference>
<dbReference type="AlphaFoldDB" id="A0A7W5FPC9"/>
<feature type="chain" id="PRO_5039391526" evidence="2">
    <location>
        <begin position="24"/>
        <end position="533"/>
    </location>
</feature>
<name>A0A7W5FPC9_9BACL</name>
<dbReference type="Gene3D" id="3.40.190.10">
    <property type="entry name" value="Periplasmic binding protein-like II"/>
    <property type="match status" value="2"/>
</dbReference>
<evidence type="ECO:0000313" key="4">
    <source>
        <dbReference type="Proteomes" id="UP000570361"/>
    </source>
</evidence>
<dbReference type="RefSeq" id="WP_183602082.1">
    <property type="nucleotide sequence ID" value="NZ_JACHXK010000010.1"/>
</dbReference>
<evidence type="ECO:0000256" key="2">
    <source>
        <dbReference type="SAM" id="SignalP"/>
    </source>
</evidence>
<feature type="signal peptide" evidence="2">
    <location>
        <begin position="1"/>
        <end position="23"/>
    </location>
</feature>
<proteinExistence type="predicted"/>
<keyword evidence="1 2" id="KW-0732">Signal</keyword>
<dbReference type="PROSITE" id="PS51257">
    <property type="entry name" value="PROKAR_LIPOPROTEIN"/>
    <property type="match status" value="1"/>
</dbReference>
<gene>
    <name evidence="3" type="ORF">FHS18_004201</name>
</gene>
<dbReference type="Proteomes" id="UP000570361">
    <property type="component" value="Unassembled WGS sequence"/>
</dbReference>
<dbReference type="SUPFAM" id="SSF53850">
    <property type="entry name" value="Periplasmic binding protein-like II"/>
    <property type="match status" value="1"/>
</dbReference>